<evidence type="ECO:0000256" key="5">
    <source>
        <dbReference type="ARBA" id="ARBA00066788"/>
    </source>
</evidence>
<reference evidence="6 7" key="1">
    <citation type="submission" date="2020-09" db="EMBL/GenBank/DDBJ databases">
        <title>Characterization of Treponema spp. from bovine digital dermatitis in Korea.</title>
        <authorList>
            <person name="Espiritu H.M."/>
            <person name="Cho Y.I."/>
            <person name="Mamuad L."/>
        </authorList>
    </citation>
    <scope>NUCLEOTIDE SEQUENCE [LARGE SCALE GENOMIC DNA]</scope>
    <source>
        <strain evidence="6 7">KS1</strain>
    </source>
</reference>
<dbReference type="GO" id="GO:0033969">
    <property type="term" value="F:gamma-glutamyl-gamma-aminobutyrate hydrolase activity"/>
    <property type="evidence" value="ECO:0007669"/>
    <property type="project" value="UniProtKB-EC"/>
</dbReference>
<dbReference type="SUPFAM" id="SSF52317">
    <property type="entry name" value="Class I glutamine amidotransferase-like"/>
    <property type="match status" value="1"/>
</dbReference>
<dbReference type="CDD" id="cd01745">
    <property type="entry name" value="GATase1_2"/>
    <property type="match status" value="1"/>
</dbReference>
<dbReference type="PANTHER" id="PTHR43235:SF1">
    <property type="entry name" value="GLUTAMINE AMIDOTRANSFERASE PB2B2.05-RELATED"/>
    <property type="match status" value="1"/>
</dbReference>
<comment type="pathway">
    <text evidence="4">Amine and polyamine degradation; putrescine degradation; 4-aminobutanoate from putrescine: step 4/4.</text>
</comment>
<dbReference type="Proteomes" id="UP000593915">
    <property type="component" value="Chromosome"/>
</dbReference>
<dbReference type="EC" id="3.5.1.94" evidence="5"/>
<evidence type="ECO:0000313" key="6">
    <source>
        <dbReference type="EMBL" id="QOW61875.1"/>
    </source>
</evidence>
<comment type="similarity">
    <text evidence="1">Belongs to the peptidase C26 family.</text>
</comment>
<organism evidence="6 7">
    <name type="scientific">Treponema pedis</name>
    <dbReference type="NCBI Taxonomy" id="409322"/>
    <lineage>
        <taxon>Bacteria</taxon>
        <taxon>Pseudomonadati</taxon>
        <taxon>Spirochaetota</taxon>
        <taxon>Spirochaetia</taxon>
        <taxon>Spirochaetales</taxon>
        <taxon>Treponemataceae</taxon>
        <taxon>Treponema</taxon>
    </lineage>
</organism>
<dbReference type="InterPro" id="IPR011697">
    <property type="entry name" value="Peptidase_C26"/>
</dbReference>
<evidence type="ECO:0000256" key="1">
    <source>
        <dbReference type="ARBA" id="ARBA00011083"/>
    </source>
</evidence>
<name>A0A7S6WRC1_9SPIR</name>
<sequence length="242" mass="27237">MKKPFIGITGSCLYEKTQDLFIGYERMYTNTDYVNAVIAAGGVPVILPIIGNKEDIKIQAENMDGIIIMGGYDVSPVFFNEEPLSCLGEVLPKRDIYEIELIKTVKEIQKPIFGICRGLQILNVAFGGSLYQDISSVKREIQIQHNQKARPDIRTHSIQTKEKSLMRKLFGKTDTVNSYHHMAIKDVAKDFTATAWAPDGIIEAMEYSGNGYIIGVQFHPEMLARTHKPSLDLFKEFIKKCG</sequence>
<evidence type="ECO:0000313" key="7">
    <source>
        <dbReference type="Proteomes" id="UP000593915"/>
    </source>
</evidence>
<keyword evidence="6" id="KW-0378">Hydrolase</keyword>
<dbReference type="InterPro" id="IPR044668">
    <property type="entry name" value="PuuD-like"/>
</dbReference>
<gene>
    <name evidence="6" type="ORF">IFE08_05815</name>
</gene>
<dbReference type="FunFam" id="3.40.50.880:FF:000030">
    <property type="entry name" value="Gamma-glutamyl-gamma-aminobutyrate hydrolase PuuD"/>
    <property type="match status" value="1"/>
</dbReference>
<dbReference type="PANTHER" id="PTHR43235">
    <property type="entry name" value="GLUTAMINE AMIDOTRANSFERASE PB2B2.05-RELATED"/>
    <property type="match status" value="1"/>
</dbReference>
<proteinExistence type="inferred from homology"/>
<dbReference type="AlphaFoldDB" id="A0A7S6WRC1"/>
<evidence type="ECO:0000256" key="2">
    <source>
        <dbReference type="ARBA" id="ARBA00052718"/>
    </source>
</evidence>
<dbReference type="InterPro" id="IPR029062">
    <property type="entry name" value="Class_I_gatase-like"/>
</dbReference>
<dbReference type="PROSITE" id="PS51273">
    <property type="entry name" value="GATASE_TYPE_1"/>
    <property type="match status" value="1"/>
</dbReference>
<protein>
    <recommendedName>
        <fullName evidence="5">gamma-glutamyl-gamma-aminobutyrate hydrolase</fullName>
        <ecNumber evidence="5">3.5.1.94</ecNumber>
    </recommendedName>
</protein>
<dbReference type="EMBL" id="CP061839">
    <property type="protein sequence ID" value="QOW61875.1"/>
    <property type="molecule type" value="Genomic_DNA"/>
</dbReference>
<comment type="catalytic activity">
    <reaction evidence="2">
        <text>4-(gamma-L-glutamylamino)butanoate + H2O = 4-aminobutanoate + L-glutamate</text>
        <dbReference type="Rhea" id="RHEA:19737"/>
        <dbReference type="ChEBI" id="CHEBI:15377"/>
        <dbReference type="ChEBI" id="CHEBI:29985"/>
        <dbReference type="ChEBI" id="CHEBI:58800"/>
        <dbReference type="ChEBI" id="CHEBI:59888"/>
        <dbReference type="EC" id="3.5.1.94"/>
    </reaction>
</comment>
<dbReference type="GO" id="GO:0006598">
    <property type="term" value="P:polyamine catabolic process"/>
    <property type="evidence" value="ECO:0007669"/>
    <property type="project" value="TreeGrafter"/>
</dbReference>
<evidence type="ECO:0000256" key="4">
    <source>
        <dbReference type="ARBA" id="ARBA00060634"/>
    </source>
</evidence>
<accession>A0A7S6WRC1</accession>
<evidence type="ECO:0000256" key="3">
    <source>
        <dbReference type="ARBA" id="ARBA00055068"/>
    </source>
</evidence>
<dbReference type="Pfam" id="PF07722">
    <property type="entry name" value="Peptidase_C26"/>
    <property type="match status" value="1"/>
</dbReference>
<dbReference type="GO" id="GO:0005829">
    <property type="term" value="C:cytosol"/>
    <property type="evidence" value="ECO:0007669"/>
    <property type="project" value="TreeGrafter"/>
</dbReference>
<comment type="function">
    <text evidence="3">Involved in the breakdown of putrescine via hydrolysis of the gamma-glutamyl linkage of gamma-glutamyl-gamma-aminobutyrate.</text>
</comment>
<dbReference type="RefSeq" id="WP_194077379.1">
    <property type="nucleotide sequence ID" value="NZ_CP061839.1"/>
</dbReference>
<dbReference type="Gene3D" id="3.40.50.880">
    <property type="match status" value="1"/>
</dbReference>